<organism evidence="3 4">
    <name type="scientific">Lentibacillus halophilus</name>
    <dbReference type="NCBI Taxonomy" id="295065"/>
    <lineage>
        <taxon>Bacteria</taxon>
        <taxon>Bacillati</taxon>
        <taxon>Bacillota</taxon>
        <taxon>Bacilli</taxon>
        <taxon>Bacillales</taxon>
        <taxon>Bacillaceae</taxon>
        <taxon>Lentibacillus</taxon>
    </lineage>
</organism>
<dbReference type="PANTHER" id="PTHR30383">
    <property type="entry name" value="THIOESTERASE 1/PROTEASE 1/LYSOPHOSPHOLIPASE L1"/>
    <property type="match status" value="1"/>
</dbReference>
<feature type="domain" description="SGNH hydrolase-type esterase" evidence="2">
    <location>
        <begin position="112"/>
        <end position="302"/>
    </location>
</feature>
<accession>A0ABP3J2J5</accession>
<evidence type="ECO:0000256" key="1">
    <source>
        <dbReference type="SAM" id="MobiDB-lite"/>
    </source>
</evidence>
<feature type="region of interest" description="Disordered" evidence="1">
    <location>
        <begin position="31"/>
        <end position="86"/>
    </location>
</feature>
<gene>
    <name evidence="3" type="ORF">GCM10008983_10590</name>
</gene>
<evidence type="ECO:0000313" key="3">
    <source>
        <dbReference type="EMBL" id="GAA0435836.1"/>
    </source>
</evidence>
<reference evidence="4" key="1">
    <citation type="journal article" date="2019" name="Int. J. Syst. Evol. Microbiol.">
        <title>The Global Catalogue of Microorganisms (GCM) 10K type strain sequencing project: providing services to taxonomists for standard genome sequencing and annotation.</title>
        <authorList>
            <consortium name="The Broad Institute Genomics Platform"/>
            <consortium name="The Broad Institute Genome Sequencing Center for Infectious Disease"/>
            <person name="Wu L."/>
            <person name="Ma J."/>
        </authorList>
    </citation>
    <scope>NUCLEOTIDE SEQUENCE [LARGE SCALE GENOMIC DNA]</scope>
    <source>
        <strain evidence="4">JCM 12149</strain>
    </source>
</reference>
<comment type="caution">
    <text evidence="3">The sequence shown here is derived from an EMBL/GenBank/DDBJ whole genome shotgun (WGS) entry which is preliminary data.</text>
</comment>
<dbReference type="CDD" id="cd04506">
    <property type="entry name" value="SGNH_hydrolase_YpmR_like"/>
    <property type="match status" value="1"/>
</dbReference>
<dbReference type="InterPro" id="IPR013830">
    <property type="entry name" value="SGNH_hydro"/>
</dbReference>
<feature type="compositionally biased region" description="Basic and acidic residues" evidence="1">
    <location>
        <begin position="68"/>
        <end position="85"/>
    </location>
</feature>
<sequence length="315" mass="35918">MNKKLITGILISVLILCTAVFFLISNPDEPVTQPSETNTDDHDQPLRKSQSESGNDKNDNESPEVEVEEKKEKDNNPDEKADESGSRLQELLNKAVRSTINFFTKEHMHVAAVGDSLTQGVGDDVVEGGYIGILDQKINQDEQRVTFDNFGKRGNRSSQLLKRLEKPSIQESIKQADIVLLTIGANDVMQVVKKNFLSLEMSDFKQPRKDYKTHLESIFTTIKNLNDDASIYLIGFYNPFRNYFKNLEELNTIINNWNQTGKTATSNFDRTNFIPIADMFHAEDKNVFAEDNFHPNHRGYQLFARRVLHSITTDQ</sequence>
<name>A0ABP3J2J5_9BACI</name>
<dbReference type="Proteomes" id="UP001501459">
    <property type="component" value="Unassembled WGS sequence"/>
</dbReference>
<dbReference type="EMBL" id="BAAADM010000030">
    <property type="protein sequence ID" value="GAA0435836.1"/>
    <property type="molecule type" value="Genomic_DNA"/>
</dbReference>
<dbReference type="Gene3D" id="3.40.50.1110">
    <property type="entry name" value="SGNH hydrolase"/>
    <property type="match status" value="1"/>
</dbReference>
<dbReference type="SUPFAM" id="SSF52266">
    <property type="entry name" value="SGNH hydrolase"/>
    <property type="match status" value="1"/>
</dbReference>
<dbReference type="InterPro" id="IPR051532">
    <property type="entry name" value="Ester_Hydrolysis_Enzymes"/>
</dbReference>
<proteinExistence type="predicted"/>
<evidence type="ECO:0000313" key="4">
    <source>
        <dbReference type="Proteomes" id="UP001501459"/>
    </source>
</evidence>
<dbReference type="PANTHER" id="PTHR30383:SF27">
    <property type="entry name" value="SPORE GERMINATION LIPASE LIPC"/>
    <property type="match status" value="1"/>
</dbReference>
<evidence type="ECO:0000259" key="2">
    <source>
        <dbReference type="Pfam" id="PF13472"/>
    </source>
</evidence>
<protein>
    <recommendedName>
        <fullName evidence="2">SGNH hydrolase-type esterase domain-containing protein</fullName>
    </recommendedName>
</protein>
<feature type="compositionally biased region" description="Basic and acidic residues" evidence="1">
    <location>
        <begin position="39"/>
        <end position="60"/>
    </location>
</feature>
<dbReference type="Pfam" id="PF13472">
    <property type="entry name" value="Lipase_GDSL_2"/>
    <property type="match status" value="1"/>
</dbReference>
<keyword evidence="4" id="KW-1185">Reference proteome</keyword>
<dbReference type="InterPro" id="IPR036514">
    <property type="entry name" value="SGNH_hydro_sf"/>
</dbReference>